<reference evidence="1" key="1">
    <citation type="journal article" date="2020" name="Stud. Mycol.">
        <title>101 Dothideomycetes genomes: a test case for predicting lifestyles and emergence of pathogens.</title>
        <authorList>
            <person name="Haridas S."/>
            <person name="Albert R."/>
            <person name="Binder M."/>
            <person name="Bloem J."/>
            <person name="Labutti K."/>
            <person name="Salamov A."/>
            <person name="Andreopoulos B."/>
            <person name="Baker S."/>
            <person name="Barry K."/>
            <person name="Bills G."/>
            <person name="Bluhm B."/>
            <person name="Cannon C."/>
            <person name="Castanera R."/>
            <person name="Culley D."/>
            <person name="Daum C."/>
            <person name="Ezra D."/>
            <person name="Gonzalez J."/>
            <person name="Henrissat B."/>
            <person name="Kuo A."/>
            <person name="Liang C."/>
            <person name="Lipzen A."/>
            <person name="Lutzoni F."/>
            <person name="Magnuson J."/>
            <person name="Mondo S."/>
            <person name="Nolan M."/>
            <person name="Ohm R."/>
            <person name="Pangilinan J."/>
            <person name="Park H.-J."/>
            <person name="Ramirez L."/>
            <person name="Alfaro M."/>
            <person name="Sun H."/>
            <person name="Tritt A."/>
            <person name="Yoshinaga Y."/>
            <person name="Zwiers L.-H."/>
            <person name="Turgeon B."/>
            <person name="Goodwin S."/>
            <person name="Spatafora J."/>
            <person name="Crous P."/>
            <person name="Grigoriev I."/>
        </authorList>
    </citation>
    <scope>NUCLEOTIDE SEQUENCE</scope>
    <source>
        <strain evidence="1">CBS 207.26</strain>
    </source>
</reference>
<protein>
    <recommendedName>
        <fullName evidence="3">Ubiquitin 3 binding protein But2 C-terminal domain-containing protein</fullName>
    </recommendedName>
</protein>
<evidence type="ECO:0008006" key="3">
    <source>
        <dbReference type="Google" id="ProtNLM"/>
    </source>
</evidence>
<sequence length="109" mass="11949">KREDFTQFTNIPADVYGCQLEVNFPAGYLITSSGNNQVNIYHESGDDKGKLFGMITFASSSLFPTKFVVNNDKCSTLMSYKMSIASTTQAGRVSFADTKVAGLTMTYNC</sequence>
<dbReference type="AlphaFoldDB" id="A0A6A6EFV3"/>
<feature type="non-terminal residue" evidence="1">
    <location>
        <position position="1"/>
    </location>
</feature>
<dbReference type="EMBL" id="ML994618">
    <property type="protein sequence ID" value="KAF2190401.1"/>
    <property type="molecule type" value="Genomic_DNA"/>
</dbReference>
<dbReference type="Proteomes" id="UP000800200">
    <property type="component" value="Unassembled WGS sequence"/>
</dbReference>
<evidence type="ECO:0000313" key="1">
    <source>
        <dbReference type="EMBL" id="KAF2190401.1"/>
    </source>
</evidence>
<organism evidence="1 2">
    <name type="scientific">Zopfia rhizophila CBS 207.26</name>
    <dbReference type="NCBI Taxonomy" id="1314779"/>
    <lineage>
        <taxon>Eukaryota</taxon>
        <taxon>Fungi</taxon>
        <taxon>Dikarya</taxon>
        <taxon>Ascomycota</taxon>
        <taxon>Pezizomycotina</taxon>
        <taxon>Dothideomycetes</taxon>
        <taxon>Dothideomycetes incertae sedis</taxon>
        <taxon>Zopfiaceae</taxon>
        <taxon>Zopfia</taxon>
    </lineage>
</organism>
<dbReference type="OrthoDB" id="5308323at2759"/>
<gene>
    <name evidence="1" type="ORF">K469DRAFT_453168</name>
</gene>
<proteinExistence type="predicted"/>
<evidence type="ECO:0000313" key="2">
    <source>
        <dbReference type="Proteomes" id="UP000800200"/>
    </source>
</evidence>
<feature type="non-terminal residue" evidence="1">
    <location>
        <position position="109"/>
    </location>
</feature>
<keyword evidence="2" id="KW-1185">Reference proteome</keyword>
<accession>A0A6A6EFV3</accession>
<name>A0A6A6EFV3_9PEZI</name>